<dbReference type="EMBL" id="CAJNOO010002820">
    <property type="protein sequence ID" value="CAF1299276.1"/>
    <property type="molecule type" value="Genomic_DNA"/>
</dbReference>
<dbReference type="SUPFAM" id="SSF50969">
    <property type="entry name" value="YVTN repeat-like/Quinoprotein amine dehydrogenase"/>
    <property type="match status" value="1"/>
</dbReference>
<dbReference type="Proteomes" id="UP000663870">
    <property type="component" value="Unassembled WGS sequence"/>
</dbReference>
<dbReference type="EMBL" id="CAJNOT010003547">
    <property type="protein sequence ID" value="CAF1389415.1"/>
    <property type="molecule type" value="Genomic_DNA"/>
</dbReference>
<keyword evidence="6" id="KW-1185">Reference proteome</keyword>
<dbReference type="Proteomes" id="UP000663882">
    <property type="component" value="Unassembled WGS sequence"/>
</dbReference>
<evidence type="ECO:0000313" key="2">
    <source>
        <dbReference type="EMBL" id="CAF1334709.1"/>
    </source>
</evidence>
<evidence type="ECO:0000313" key="5">
    <source>
        <dbReference type="EMBL" id="CAF3763637.1"/>
    </source>
</evidence>
<dbReference type="EMBL" id="CAJOAX010002008">
    <property type="protein sequence ID" value="CAF3763637.1"/>
    <property type="molecule type" value="Genomic_DNA"/>
</dbReference>
<comment type="caution">
    <text evidence="1">The sequence shown here is derived from an EMBL/GenBank/DDBJ whole genome shotgun (WGS) entry which is preliminary data.</text>
</comment>
<dbReference type="InterPro" id="IPR011044">
    <property type="entry name" value="Quino_amine_DH_bsu"/>
</dbReference>
<protein>
    <submittedName>
        <fullName evidence="1">Uncharacterized protein</fullName>
    </submittedName>
</protein>
<dbReference type="EMBL" id="CAJNOH010003399">
    <property type="protein sequence ID" value="CAF1334709.1"/>
    <property type="molecule type" value="Genomic_DNA"/>
</dbReference>
<dbReference type="Proteomes" id="UP000663854">
    <property type="component" value="Unassembled WGS sequence"/>
</dbReference>
<dbReference type="AlphaFoldDB" id="A0A815DPF5"/>
<proteinExistence type="predicted"/>
<evidence type="ECO:0000313" key="4">
    <source>
        <dbReference type="EMBL" id="CAF1593644.1"/>
    </source>
</evidence>
<evidence type="ECO:0000313" key="6">
    <source>
        <dbReference type="Proteomes" id="UP000663870"/>
    </source>
</evidence>
<name>A0A815DPF5_9BILA</name>
<gene>
    <name evidence="4" type="ORF">JXQ802_LOCUS47494</name>
    <name evidence="5" type="ORF">OTI717_LOCUS16258</name>
    <name evidence="2" type="ORF">PYM288_LOCUS31589</name>
    <name evidence="1" type="ORF">RFH988_LOCUS29634</name>
    <name evidence="3" type="ORF">ZHD862_LOCUS32542</name>
</gene>
<evidence type="ECO:0000313" key="3">
    <source>
        <dbReference type="EMBL" id="CAF1389415.1"/>
    </source>
</evidence>
<dbReference type="EMBL" id="CAJNOL010004730">
    <property type="protein sequence ID" value="CAF1593644.1"/>
    <property type="molecule type" value="Genomic_DNA"/>
</dbReference>
<dbReference type="Proteomes" id="UP000663864">
    <property type="component" value="Unassembled WGS sequence"/>
</dbReference>
<reference evidence="1" key="1">
    <citation type="submission" date="2021-02" db="EMBL/GenBank/DDBJ databases">
        <authorList>
            <person name="Nowell W R."/>
        </authorList>
    </citation>
    <scope>NUCLEOTIDE SEQUENCE</scope>
</reference>
<evidence type="ECO:0000313" key="1">
    <source>
        <dbReference type="EMBL" id="CAF1299276.1"/>
    </source>
</evidence>
<organism evidence="1 7">
    <name type="scientific">Rotaria sordida</name>
    <dbReference type="NCBI Taxonomy" id="392033"/>
    <lineage>
        <taxon>Eukaryota</taxon>
        <taxon>Metazoa</taxon>
        <taxon>Spiralia</taxon>
        <taxon>Gnathifera</taxon>
        <taxon>Rotifera</taxon>
        <taxon>Eurotatoria</taxon>
        <taxon>Bdelloidea</taxon>
        <taxon>Philodinida</taxon>
        <taxon>Philodinidae</taxon>
        <taxon>Rotaria</taxon>
    </lineage>
</organism>
<sequence length="463" mass="54452">MTRERVGSISCHLSCRVPSVAICVACNRHFCWDHFCEHRKIYGKYVDDACNHQQPLSKCLVEFEHIENKLRSSIDNWERQAIEDTHQSADDARRTLENHIKHYRSHFEEESSTIIDNRSINQDAQLIQLEKLHNEYGHALENIHLVQHYDRKRTLEIETTSPIKESFASNSWNDVSTICSPDMPKTRLGKRLIEKPLAESSVGNYWAIGASDEYLLAQEYENKQLTLFDRHGRRGISMTWHYDVVIRDIQWNHDLRKFFILLDKKLILFNPVTRLFQEITQITPYQSNTFRRCTCRNDRLFISYWCQESAIELIQISSWSCQQRWWSPVTCRANEFITCIQLNSKDQLALSIQDENNPLNRQFRFELRDLTLNILRTISLNTEAGIFSRMTPLPDGYWALLNVDNNLVFILDEQGVLIDQIDCFHEPLHNIALIARFLPLIGINIVRDRIQDMWIQVNDKNGS</sequence>
<evidence type="ECO:0000313" key="7">
    <source>
        <dbReference type="Proteomes" id="UP000663882"/>
    </source>
</evidence>
<accession>A0A815DPF5</accession>
<dbReference type="Proteomes" id="UP000663823">
    <property type="component" value="Unassembled WGS sequence"/>
</dbReference>